<feature type="transmembrane region" description="Helical" evidence="1">
    <location>
        <begin position="15"/>
        <end position="37"/>
    </location>
</feature>
<keyword evidence="1" id="KW-0812">Transmembrane</keyword>
<keyword evidence="3" id="KW-1185">Reference proteome</keyword>
<accession>A0AAD5JWB2</accession>
<sequence>SDEYMKICKFIRNNFILIEYLFMLFTIHFDYFSFLWFKFWRGLIEFIVTNDM</sequence>
<evidence type="ECO:0000313" key="3">
    <source>
        <dbReference type="Proteomes" id="UP001209540"/>
    </source>
</evidence>
<comment type="caution">
    <text evidence="2">The sequence shown here is derived from an EMBL/GenBank/DDBJ whole genome shotgun (WGS) entry which is preliminary data.</text>
</comment>
<reference evidence="2" key="2">
    <citation type="submission" date="2023-02" db="EMBL/GenBank/DDBJ databases">
        <authorList>
            <consortium name="DOE Joint Genome Institute"/>
            <person name="Mondo S.J."/>
            <person name="Chang Y."/>
            <person name="Wang Y."/>
            <person name="Ahrendt S."/>
            <person name="Andreopoulos W."/>
            <person name="Barry K."/>
            <person name="Beard J."/>
            <person name="Benny G.L."/>
            <person name="Blankenship S."/>
            <person name="Bonito G."/>
            <person name="Cuomo C."/>
            <person name="Desiro A."/>
            <person name="Gervers K.A."/>
            <person name="Hundley H."/>
            <person name="Kuo A."/>
            <person name="LaButti K."/>
            <person name="Lang B.F."/>
            <person name="Lipzen A."/>
            <person name="O'Donnell K."/>
            <person name="Pangilinan J."/>
            <person name="Reynolds N."/>
            <person name="Sandor L."/>
            <person name="Smith M.W."/>
            <person name="Tsang A."/>
            <person name="Grigoriev I.V."/>
            <person name="Stajich J.E."/>
            <person name="Spatafora J.W."/>
        </authorList>
    </citation>
    <scope>NUCLEOTIDE SEQUENCE</scope>
    <source>
        <strain evidence="2">RSA 2281</strain>
    </source>
</reference>
<gene>
    <name evidence="2" type="ORF">BDA99DRAFT_516299</name>
</gene>
<reference evidence="2" key="1">
    <citation type="journal article" date="2022" name="IScience">
        <title>Evolution of zygomycete secretomes and the origins of terrestrial fungal ecologies.</title>
        <authorList>
            <person name="Chang Y."/>
            <person name="Wang Y."/>
            <person name="Mondo S."/>
            <person name="Ahrendt S."/>
            <person name="Andreopoulos W."/>
            <person name="Barry K."/>
            <person name="Beard J."/>
            <person name="Benny G.L."/>
            <person name="Blankenship S."/>
            <person name="Bonito G."/>
            <person name="Cuomo C."/>
            <person name="Desiro A."/>
            <person name="Gervers K.A."/>
            <person name="Hundley H."/>
            <person name="Kuo A."/>
            <person name="LaButti K."/>
            <person name="Lang B.F."/>
            <person name="Lipzen A."/>
            <person name="O'Donnell K."/>
            <person name="Pangilinan J."/>
            <person name="Reynolds N."/>
            <person name="Sandor L."/>
            <person name="Smith M.E."/>
            <person name="Tsang A."/>
            <person name="Grigoriev I.V."/>
            <person name="Stajich J.E."/>
            <person name="Spatafora J.W."/>
        </authorList>
    </citation>
    <scope>NUCLEOTIDE SEQUENCE</scope>
    <source>
        <strain evidence="2">RSA 2281</strain>
    </source>
</reference>
<organism evidence="2 3">
    <name type="scientific">Phascolomyces articulosus</name>
    <dbReference type="NCBI Taxonomy" id="60185"/>
    <lineage>
        <taxon>Eukaryota</taxon>
        <taxon>Fungi</taxon>
        <taxon>Fungi incertae sedis</taxon>
        <taxon>Mucoromycota</taxon>
        <taxon>Mucoromycotina</taxon>
        <taxon>Mucoromycetes</taxon>
        <taxon>Mucorales</taxon>
        <taxon>Lichtheimiaceae</taxon>
        <taxon>Phascolomyces</taxon>
    </lineage>
</organism>
<evidence type="ECO:0000313" key="2">
    <source>
        <dbReference type="EMBL" id="KAI9257386.1"/>
    </source>
</evidence>
<dbReference type="EMBL" id="JAIXMP010000020">
    <property type="protein sequence ID" value="KAI9257386.1"/>
    <property type="molecule type" value="Genomic_DNA"/>
</dbReference>
<dbReference type="AlphaFoldDB" id="A0AAD5JWB2"/>
<protein>
    <submittedName>
        <fullName evidence="2">Uncharacterized protein</fullName>
    </submittedName>
</protein>
<proteinExistence type="predicted"/>
<evidence type="ECO:0000256" key="1">
    <source>
        <dbReference type="SAM" id="Phobius"/>
    </source>
</evidence>
<keyword evidence="1" id="KW-0472">Membrane</keyword>
<keyword evidence="1" id="KW-1133">Transmembrane helix</keyword>
<name>A0AAD5JWB2_9FUNG</name>
<feature type="non-terminal residue" evidence="2">
    <location>
        <position position="52"/>
    </location>
</feature>
<dbReference type="Proteomes" id="UP001209540">
    <property type="component" value="Unassembled WGS sequence"/>
</dbReference>